<name>A0A0B2AU33_9MICC</name>
<accession>A0A0B2AU33</accession>
<comment type="caution">
    <text evidence="2">The sequence shown here is derived from an EMBL/GenBank/DDBJ whole genome shotgun (WGS) entry which is preliminary data.</text>
</comment>
<dbReference type="AlphaFoldDB" id="A0A0B2AU33"/>
<evidence type="ECO:0000259" key="1">
    <source>
        <dbReference type="Pfam" id="PF00149"/>
    </source>
</evidence>
<evidence type="ECO:0000313" key="2">
    <source>
        <dbReference type="EMBL" id="KHL05400.1"/>
    </source>
</evidence>
<proteinExistence type="predicted"/>
<organism evidence="2 3">
    <name type="scientific">Sinomonas humi</name>
    <dbReference type="NCBI Taxonomy" id="1338436"/>
    <lineage>
        <taxon>Bacteria</taxon>
        <taxon>Bacillati</taxon>
        <taxon>Actinomycetota</taxon>
        <taxon>Actinomycetes</taxon>
        <taxon>Micrococcales</taxon>
        <taxon>Micrococcaceae</taxon>
        <taxon>Sinomonas</taxon>
    </lineage>
</organism>
<dbReference type="EMBL" id="JTDL01000016">
    <property type="protein sequence ID" value="KHL05400.1"/>
    <property type="molecule type" value="Genomic_DNA"/>
</dbReference>
<protein>
    <recommendedName>
        <fullName evidence="1">Calcineurin-like phosphoesterase domain-containing protein</fullName>
    </recommendedName>
</protein>
<dbReference type="InterPro" id="IPR029052">
    <property type="entry name" value="Metallo-depent_PP-like"/>
</dbReference>
<feature type="domain" description="Calcineurin-like phosphoesterase" evidence="1">
    <location>
        <begin position="1"/>
        <end position="214"/>
    </location>
</feature>
<sequence length="269" mass="30861">MKILIAGDWHRDAHWAVETIKAARQQGLRHLIHLGDLGVFWPSDYPELPSRTNRFGNAYGFTRSLSEAVRDANIRFMFIDGNNDNHEFLAQLPRRRGGRAEMMGLTYLPRGTRFRLGRRRFGALGGAYSVDRRQRRHHVDWWPEEELTADDVRRLGDGRLDVLLTHEVPSSVELPGLLRLRPETAAAVNRNRQLVQAAVEATRPAQMFSGHWHQRLTVHVPGSETLLQVLDMQRRLGNSVVLDTKTLSVEQFVQIPGQRNGRTQQERQT</sequence>
<reference evidence="2 3" key="1">
    <citation type="submission" date="2014-09" db="EMBL/GenBank/DDBJ databases">
        <title>Genome sequence of Sinomonas sp. MUSC 117.</title>
        <authorList>
            <person name="Lee L.-H."/>
        </authorList>
    </citation>
    <scope>NUCLEOTIDE SEQUENCE [LARGE SCALE GENOMIC DNA]</scope>
    <source>
        <strain evidence="2 3">MUSC 117</strain>
    </source>
</reference>
<evidence type="ECO:0000313" key="3">
    <source>
        <dbReference type="Proteomes" id="UP000030982"/>
    </source>
</evidence>
<dbReference type="Gene3D" id="3.60.21.10">
    <property type="match status" value="1"/>
</dbReference>
<dbReference type="InterPro" id="IPR004843">
    <property type="entry name" value="Calcineurin-like_PHP"/>
</dbReference>
<gene>
    <name evidence="2" type="ORF">LK10_01260</name>
</gene>
<dbReference type="GO" id="GO:0016787">
    <property type="term" value="F:hydrolase activity"/>
    <property type="evidence" value="ECO:0007669"/>
    <property type="project" value="InterPro"/>
</dbReference>
<dbReference type="Proteomes" id="UP000030982">
    <property type="component" value="Unassembled WGS sequence"/>
</dbReference>
<dbReference type="SUPFAM" id="SSF56300">
    <property type="entry name" value="Metallo-dependent phosphatases"/>
    <property type="match status" value="1"/>
</dbReference>
<keyword evidence="3" id="KW-1185">Reference proteome</keyword>
<dbReference type="RefSeq" id="WP_043119502.1">
    <property type="nucleotide sequence ID" value="NZ_JTDL01000016.1"/>
</dbReference>
<dbReference type="Pfam" id="PF00149">
    <property type="entry name" value="Metallophos"/>
    <property type="match status" value="1"/>
</dbReference>